<gene>
    <name evidence="1" type="ORF">EI42_02445</name>
</gene>
<name>A0A326U6X5_THEHA</name>
<dbReference type="AlphaFoldDB" id="A0A326U6X5"/>
<protein>
    <submittedName>
        <fullName evidence="1">Uncharacterized protein</fullName>
    </submittedName>
</protein>
<dbReference type="OrthoDB" id="160647at2"/>
<dbReference type="RefSeq" id="WP_111322226.1">
    <property type="nucleotide sequence ID" value="NZ_BIFX01000001.1"/>
</dbReference>
<evidence type="ECO:0000313" key="1">
    <source>
        <dbReference type="EMBL" id="PZW30477.1"/>
    </source>
</evidence>
<proteinExistence type="predicted"/>
<organism evidence="1 2">
    <name type="scientific">Thermosporothrix hazakensis</name>
    <dbReference type="NCBI Taxonomy" id="644383"/>
    <lineage>
        <taxon>Bacteria</taxon>
        <taxon>Bacillati</taxon>
        <taxon>Chloroflexota</taxon>
        <taxon>Ktedonobacteria</taxon>
        <taxon>Ktedonobacterales</taxon>
        <taxon>Thermosporotrichaceae</taxon>
        <taxon>Thermosporothrix</taxon>
    </lineage>
</organism>
<dbReference type="Proteomes" id="UP000248806">
    <property type="component" value="Unassembled WGS sequence"/>
</dbReference>
<evidence type="ECO:0000313" key="2">
    <source>
        <dbReference type="Proteomes" id="UP000248806"/>
    </source>
</evidence>
<dbReference type="EMBL" id="QKUF01000007">
    <property type="protein sequence ID" value="PZW30477.1"/>
    <property type="molecule type" value="Genomic_DNA"/>
</dbReference>
<sequence>MSICPICEDTGLLNSDSTKPEFCYCAAGKKARRQWELEREKSTSKPASFIDITELEQVNASVDALRASLLGSTASEERAPHKQPVVQLLYRVAHPGHEISVVEATQLYDLAKTLEGFFGGLSAIGRKR</sequence>
<accession>A0A326U6X5</accession>
<reference evidence="1 2" key="1">
    <citation type="submission" date="2018-06" db="EMBL/GenBank/DDBJ databases">
        <title>Genomic Encyclopedia of Archaeal and Bacterial Type Strains, Phase II (KMG-II): from individual species to whole genera.</title>
        <authorList>
            <person name="Goeker M."/>
        </authorList>
    </citation>
    <scope>NUCLEOTIDE SEQUENCE [LARGE SCALE GENOMIC DNA]</scope>
    <source>
        <strain evidence="1 2">ATCC BAA-1881</strain>
    </source>
</reference>
<comment type="caution">
    <text evidence="1">The sequence shown here is derived from an EMBL/GenBank/DDBJ whole genome shotgun (WGS) entry which is preliminary data.</text>
</comment>
<keyword evidence="2" id="KW-1185">Reference proteome</keyword>